<comment type="caution">
    <text evidence="1">The sequence shown here is derived from an EMBL/GenBank/DDBJ whole genome shotgun (WGS) entry which is preliminary data.</text>
</comment>
<dbReference type="OrthoDB" id="10374198at2759"/>
<name>A0A0M0JM85_9EUKA</name>
<protein>
    <submittedName>
        <fullName evidence="1">Uncharacterized protein</fullName>
    </submittedName>
</protein>
<dbReference type="EMBL" id="JWZX01002696">
    <property type="protein sequence ID" value="KOO27595.1"/>
    <property type="molecule type" value="Genomic_DNA"/>
</dbReference>
<proteinExistence type="predicted"/>
<dbReference type="InterPro" id="IPR018971">
    <property type="entry name" value="DUF1997"/>
</dbReference>
<sequence>MVKPEAGGSLQEFIGSRADAIVMSSWEPGQVSRVDGTDDEYLINVEEFNFVVLKFSVELRARCTLDKRTTTATLESLGFRLIGPGMERIADVIDIRVIGKLRPSAPDARLCALSGDIEFVASGELPPVLRSAPKAAVRAAARAMSELLIGAASDRFSKKVPNAYAVWARSR</sequence>
<evidence type="ECO:0000313" key="2">
    <source>
        <dbReference type="Proteomes" id="UP000037460"/>
    </source>
</evidence>
<accession>A0A0M0JM85</accession>
<dbReference type="Pfam" id="PF09366">
    <property type="entry name" value="DUF1997"/>
    <property type="match status" value="1"/>
</dbReference>
<gene>
    <name evidence="1" type="ORF">Ctob_002615</name>
</gene>
<reference evidence="2" key="1">
    <citation type="journal article" date="2015" name="PLoS Genet.">
        <title>Genome Sequence and Transcriptome Analyses of Chrysochromulina tobin: Metabolic Tools for Enhanced Algal Fitness in the Prominent Order Prymnesiales (Haptophyceae).</title>
        <authorList>
            <person name="Hovde B.T."/>
            <person name="Deodato C.R."/>
            <person name="Hunsperger H.M."/>
            <person name="Ryken S.A."/>
            <person name="Yost W."/>
            <person name="Jha R.K."/>
            <person name="Patterson J."/>
            <person name="Monnat R.J. Jr."/>
            <person name="Barlow S.B."/>
            <person name="Starkenburg S.R."/>
            <person name="Cattolico R.A."/>
        </authorList>
    </citation>
    <scope>NUCLEOTIDE SEQUENCE</scope>
    <source>
        <strain evidence="2">CCMP291</strain>
    </source>
</reference>
<organism evidence="1 2">
    <name type="scientific">Chrysochromulina tobinii</name>
    <dbReference type="NCBI Taxonomy" id="1460289"/>
    <lineage>
        <taxon>Eukaryota</taxon>
        <taxon>Haptista</taxon>
        <taxon>Haptophyta</taxon>
        <taxon>Prymnesiophyceae</taxon>
        <taxon>Prymnesiales</taxon>
        <taxon>Chrysochromulinaceae</taxon>
        <taxon>Chrysochromulina</taxon>
    </lineage>
</organism>
<evidence type="ECO:0000313" key="1">
    <source>
        <dbReference type="EMBL" id="KOO27595.1"/>
    </source>
</evidence>
<dbReference type="Proteomes" id="UP000037460">
    <property type="component" value="Unassembled WGS sequence"/>
</dbReference>
<keyword evidence="2" id="KW-1185">Reference proteome</keyword>
<dbReference type="AlphaFoldDB" id="A0A0M0JM85"/>